<dbReference type="STRING" id="1227499.C493_16185"/>
<dbReference type="Pfam" id="PF04967">
    <property type="entry name" value="HTH_10"/>
    <property type="match status" value="1"/>
</dbReference>
<reference evidence="4 5" key="1">
    <citation type="journal article" date="2014" name="PLoS Genet.">
        <title>Phylogenetically driven sequencing of extremely halophilic archaea reveals strategies for static and dynamic osmo-response.</title>
        <authorList>
            <person name="Becker E.A."/>
            <person name="Seitzer P.M."/>
            <person name="Tritt A."/>
            <person name="Larsen D."/>
            <person name="Krusor M."/>
            <person name="Yao A.I."/>
            <person name="Wu D."/>
            <person name="Madern D."/>
            <person name="Eisen J.A."/>
            <person name="Darling A.E."/>
            <person name="Facciotti M.T."/>
        </authorList>
    </citation>
    <scope>NUCLEOTIDE SEQUENCE [LARGE SCALE GENOMIC DNA]</scope>
    <source>
        <strain evidence="4 5">JCM 12255</strain>
    </source>
</reference>
<dbReference type="RefSeq" id="WP_007260501.1">
    <property type="nucleotide sequence ID" value="NZ_AOHZ01000075.1"/>
</dbReference>
<feature type="domain" description="HTH bat-type" evidence="3">
    <location>
        <begin position="154"/>
        <end position="205"/>
    </location>
</feature>
<proteinExistence type="predicted"/>
<keyword evidence="5" id="KW-1185">Reference proteome</keyword>
<comment type="caution">
    <text evidence="4">The sequence shown here is derived from an EMBL/GenBank/DDBJ whole genome shotgun (WGS) entry which is preliminary data.</text>
</comment>
<dbReference type="InterPro" id="IPR007050">
    <property type="entry name" value="HTH_bacterioopsin"/>
</dbReference>
<protein>
    <submittedName>
        <fullName evidence="4">Bacterio-opsin activator HTH domain-containing protein</fullName>
    </submittedName>
</protein>
<evidence type="ECO:0000259" key="3">
    <source>
        <dbReference type="Pfam" id="PF04967"/>
    </source>
</evidence>
<evidence type="ECO:0000256" key="1">
    <source>
        <dbReference type="ARBA" id="ARBA00023015"/>
    </source>
</evidence>
<name>L9WT06_9EURY</name>
<organism evidence="4 5">
    <name type="scientific">Natronolimnohabitans innermongolicus JCM 12255</name>
    <dbReference type="NCBI Taxonomy" id="1227499"/>
    <lineage>
        <taxon>Archaea</taxon>
        <taxon>Methanobacteriati</taxon>
        <taxon>Methanobacteriota</taxon>
        <taxon>Stenosarchaea group</taxon>
        <taxon>Halobacteria</taxon>
        <taxon>Halobacteriales</taxon>
        <taxon>Natrialbaceae</taxon>
        <taxon>Natronolimnohabitans</taxon>
    </lineage>
</organism>
<evidence type="ECO:0000256" key="2">
    <source>
        <dbReference type="ARBA" id="ARBA00023163"/>
    </source>
</evidence>
<dbReference type="PANTHER" id="PTHR34236">
    <property type="entry name" value="DIMETHYL SULFOXIDE REDUCTASE TRANSCRIPTIONAL ACTIVATOR"/>
    <property type="match status" value="1"/>
</dbReference>
<accession>L9WT06</accession>
<sequence length="210" mass="23653">MSLVAEFSLPADDFVLGDALQLEGIDRVEFDCNIPARRDIMPYFWVWGTAFDAFESVSEGESAIEYLETVDTLEGTRLYRGEWNAGISTLLEATQESDAIVRDVIGETRWELELWFDTHTDVTVFADAYADAGLELELERLYSLNPSVGDHYDLTPVQRETLITAERTGYYNEPRDLTLEELAAKLDISLAAASGRLRRGTSTLIRKTLL</sequence>
<gene>
    <name evidence="4" type="ORF">C493_16185</name>
</gene>
<dbReference type="eggNOG" id="arCOG02280">
    <property type="taxonomic scope" value="Archaea"/>
</dbReference>
<evidence type="ECO:0000313" key="4">
    <source>
        <dbReference type="EMBL" id="ELY52604.1"/>
    </source>
</evidence>
<dbReference type="Proteomes" id="UP000011602">
    <property type="component" value="Unassembled WGS sequence"/>
</dbReference>
<evidence type="ECO:0000313" key="5">
    <source>
        <dbReference type="Proteomes" id="UP000011602"/>
    </source>
</evidence>
<dbReference type="OrthoDB" id="202021at2157"/>
<keyword evidence="2" id="KW-0804">Transcription</keyword>
<keyword evidence="1" id="KW-0805">Transcription regulation</keyword>
<dbReference type="PANTHER" id="PTHR34236:SF1">
    <property type="entry name" value="DIMETHYL SULFOXIDE REDUCTASE TRANSCRIPTIONAL ACTIVATOR"/>
    <property type="match status" value="1"/>
</dbReference>
<dbReference type="EMBL" id="AOHZ01000075">
    <property type="protein sequence ID" value="ELY52604.1"/>
    <property type="molecule type" value="Genomic_DNA"/>
</dbReference>
<dbReference type="AlphaFoldDB" id="L9WT06"/>